<dbReference type="InterPro" id="IPR051917">
    <property type="entry name" value="Transposase-Integrase"/>
</dbReference>
<dbReference type="Pfam" id="PF13936">
    <property type="entry name" value="HTH_38"/>
    <property type="match status" value="1"/>
</dbReference>
<dbReference type="Pfam" id="PF12802">
    <property type="entry name" value="MarR_2"/>
    <property type="match status" value="1"/>
</dbReference>
<dbReference type="GO" id="GO:0003700">
    <property type="term" value="F:DNA-binding transcription factor activity"/>
    <property type="evidence" value="ECO:0007669"/>
    <property type="project" value="InterPro"/>
</dbReference>
<dbReference type="GO" id="GO:0004803">
    <property type="term" value="F:transposase activity"/>
    <property type="evidence" value="ECO:0007669"/>
    <property type="project" value="TreeGrafter"/>
</dbReference>
<dbReference type="Proteomes" id="UP000245697">
    <property type="component" value="Unassembled WGS sequence"/>
</dbReference>
<dbReference type="Gene3D" id="1.10.10.10">
    <property type="entry name" value="Winged helix-like DNA-binding domain superfamily/Winged helix DNA-binding domain"/>
    <property type="match status" value="1"/>
</dbReference>
<keyword evidence="4" id="KW-1185">Reference proteome</keyword>
<dbReference type="PANTHER" id="PTHR10948">
    <property type="entry name" value="TRANSPOSASE"/>
    <property type="match status" value="1"/>
</dbReference>
<protein>
    <submittedName>
        <fullName evidence="3">MarR family protein</fullName>
    </submittedName>
</protein>
<dbReference type="SUPFAM" id="SSF46785">
    <property type="entry name" value="Winged helix' DNA-binding domain"/>
    <property type="match status" value="1"/>
</dbReference>
<evidence type="ECO:0000259" key="2">
    <source>
        <dbReference type="SMART" id="SM00347"/>
    </source>
</evidence>
<comment type="caution">
    <text evidence="3">The sequence shown here is derived from an EMBL/GenBank/DDBJ whole genome shotgun (WGS) entry which is preliminary data.</text>
</comment>
<evidence type="ECO:0000313" key="3">
    <source>
        <dbReference type="EMBL" id="PWK47691.1"/>
    </source>
</evidence>
<accession>A0A316FFI3</accession>
<evidence type="ECO:0000313" key="4">
    <source>
        <dbReference type="Proteomes" id="UP000245697"/>
    </source>
</evidence>
<dbReference type="InterPro" id="IPR036388">
    <property type="entry name" value="WH-like_DNA-bd_sf"/>
</dbReference>
<feature type="region of interest" description="Disordered" evidence="1">
    <location>
        <begin position="236"/>
        <end position="319"/>
    </location>
</feature>
<gene>
    <name evidence="3" type="ORF">BC793_107301</name>
</gene>
<proteinExistence type="predicted"/>
<name>A0A316FFI3_9ACTN</name>
<dbReference type="InterPro" id="IPR000835">
    <property type="entry name" value="HTH_MarR-typ"/>
</dbReference>
<feature type="compositionally biased region" description="Low complexity" evidence="1">
    <location>
        <begin position="69"/>
        <end position="79"/>
    </location>
</feature>
<evidence type="ECO:0000256" key="1">
    <source>
        <dbReference type="SAM" id="MobiDB-lite"/>
    </source>
</evidence>
<reference evidence="3 4" key="1">
    <citation type="submission" date="2018-05" db="EMBL/GenBank/DDBJ databases">
        <title>Genomic Encyclopedia of Archaeal and Bacterial Type Strains, Phase II (KMG-II): from individual species to whole genera.</title>
        <authorList>
            <person name="Goeker M."/>
        </authorList>
    </citation>
    <scope>NUCLEOTIDE SEQUENCE [LARGE SCALE GENOMIC DNA]</scope>
    <source>
        <strain evidence="3 4">DSM 45184</strain>
    </source>
</reference>
<dbReference type="GO" id="GO:0005829">
    <property type="term" value="C:cytosol"/>
    <property type="evidence" value="ECO:0007669"/>
    <property type="project" value="TreeGrafter"/>
</dbReference>
<dbReference type="AlphaFoldDB" id="A0A316FFI3"/>
<dbReference type="GO" id="GO:0032196">
    <property type="term" value="P:transposition"/>
    <property type="evidence" value="ECO:0007669"/>
    <property type="project" value="TreeGrafter"/>
</dbReference>
<dbReference type="SMART" id="SM00347">
    <property type="entry name" value="HTH_MARR"/>
    <property type="match status" value="1"/>
</dbReference>
<dbReference type="InterPro" id="IPR025246">
    <property type="entry name" value="IS30-like_HTH"/>
</dbReference>
<organism evidence="3 4">
    <name type="scientific">Actinoplanes xinjiangensis</name>
    <dbReference type="NCBI Taxonomy" id="512350"/>
    <lineage>
        <taxon>Bacteria</taxon>
        <taxon>Bacillati</taxon>
        <taxon>Actinomycetota</taxon>
        <taxon>Actinomycetes</taxon>
        <taxon>Micromonosporales</taxon>
        <taxon>Micromonosporaceae</taxon>
        <taxon>Actinoplanes</taxon>
    </lineage>
</organism>
<feature type="region of interest" description="Disordered" evidence="1">
    <location>
        <begin position="60"/>
        <end position="86"/>
    </location>
</feature>
<dbReference type="PANTHER" id="PTHR10948:SF23">
    <property type="entry name" value="TRANSPOSASE INSI FOR INSERTION SEQUENCE ELEMENT IS30A-RELATED"/>
    <property type="match status" value="1"/>
</dbReference>
<feature type="compositionally biased region" description="Basic and acidic residues" evidence="1">
    <location>
        <begin position="251"/>
        <end position="287"/>
    </location>
</feature>
<sequence>MPGGRLTQQERQQIALGLADDLPYAEIARRLDRPTSTVTREVMRNGGPNGYRADLAHRATERRAHRSRAAASRGPASAGGPEGRDTDAVTEYVETLTTVLMASGLSRMGARVLACLFITDSGSLTASELALRMRVSPASVSKAIAFLESQSLVRRERDERRRDRYIVDDELFYQATLASARANDQLVAVARQGVAVLGPDTGAAARLENVARFLDFISESITRAVEQARAVLRTAPGRSAAEESPGMAARHFHEVGRGGESRDRGGEGGHDVDDPRAIDGSGRERAVRQKGAGPVIGPDALGERFDGFVDLPVQGQQPE</sequence>
<dbReference type="EMBL" id="QGGR01000007">
    <property type="protein sequence ID" value="PWK47691.1"/>
    <property type="molecule type" value="Genomic_DNA"/>
</dbReference>
<feature type="domain" description="HTH marR-type" evidence="2">
    <location>
        <begin position="98"/>
        <end position="206"/>
    </location>
</feature>
<dbReference type="InterPro" id="IPR036390">
    <property type="entry name" value="WH_DNA-bd_sf"/>
</dbReference>